<feature type="transmembrane region" description="Helical" evidence="1">
    <location>
        <begin position="187"/>
        <end position="209"/>
    </location>
</feature>
<evidence type="ECO:0000313" key="10">
    <source>
        <dbReference type="Proteomes" id="UP000372533"/>
    </source>
</evidence>
<dbReference type="EMBL" id="FUPS01000001">
    <property type="protein sequence ID" value="SJR85744.1"/>
    <property type="molecule type" value="Genomic_DNA"/>
</dbReference>
<dbReference type="EMBL" id="CAAJVP010000009">
    <property type="protein sequence ID" value="VHY09734.1"/>
    <property type="molecule type" value="Genomic_DNA"/>
</dbReference>
<feature type="transmembrane region" description="Helical" evidence="1">
    <location>
        <begin position="17"/>
        <end position="39"/>
    </location>
</feature>
<evidence type="ECO:0000313" key="3">
    <source>
        <dbReference type="EMBL" id="CDS87013.1"/>
    </source>
</evidence>
<reference evidence="6 9" key="2">
    <citation type="submission" date="2017-02" db="EMBL/GenBank/DDBJ databases">
        <authorList>
            <consortium name="Pathogen Informatics"/>
        </authorList>
    </citation>
    <scope>NUCLEOTIDE SEQUENCE [LARGE SCALE GENOMIC DNA]</scope>
    <source>
        <strain evidence="11">clo34</strain>
        <strain evidence="7">Clo34</strain>
        <strain evidence="10">tl291</strain>
        <strain evidence="8">Tl291</strain>
        <strain evidence="6 9">VRECD0157</strain>
    </source>
</reference>
<dbReference type="Proteomes" id="UP000878956">
    <property type="component" value="Unassembled WGS sequence"/>
</dbReference>
<reference evidence="5" key="3">
    <citation type="journal article" date="2018" name="Genome Biol.">
        <title>SKESA: strategic k-mer extension for scrupulous assemblies.</title>
        <authorList>
            <person name="Souvorov A."/>
            <person name="Agarwala R."/>
            <person name="Lipman D.J."/>
        </authorList>
    </citation>
    <scope>NUCLEOTIDE SEQUENCE</scope>
    <source>
        <strain evidence="5">HN1000</strain>
    </source>
</reference>
<dbReference type="OMA" id="AITLMKF"/>
<proteinExistence type="predicted"/>
<dbReference type="Proteomes" id="UP000189137">
    <property type="component" value="Unassembled WGS sequence"/>
</dbReference>
<dbReference type="EMBL" id="DAEPXK010000052">
    <property type="protein sequence ID" value="HBH1543924.1"/>
    <property type="molecule type" value="Genomic_DNA"/>
</dbReference>
<keyword evidence="1" id="KW-0812">Transmembrane</keyword>
<feature type="transmembrane region" description="Helical" evidence="1">
    <location>
        <begin position="51"/>
        <end position="71"/>
    </location>
</feature>
<keyword evidence="1" id="KW-0472">Membrane</keyword>
<evidence type="ECO:0000313" key="2">
    <source>
        <dbReference type="EMBL" id="CDS86555.1"/>
    </source>
</evidence>
<dbReference type="Proteomes" id="UP000372533">
    <property type="component" value="Unassembled WGS sequence"/>
</dbReference>
<evidence type="ECO:0000313" key="5">
    <source>
        <dbReference type="EMBL" id="HBH1543924.1"/>
    </source>
</evidence>
<dbReference type="PATRIC" id="fig|1496.1373.peg.2092"/>
<dbReference type="Proteomes" id="UP000411588">
    <property type="component" value="Unassembled WGS sequence"/>
</dbReference>
<dbReference type="EMBL" id="LK932395">
    <property type="protein sequence ID" value="CDS86555.1"/>
    <property type="molecule type" value="Genomic_DNA"/>
</dbReference>
<evidence type="ECO:0000313" key="6">
    <source>
        <dbReference type="EMBL" id="SJR85744.1"/>
    </source>
</evidence>
<gene>
    <name evidence="4" type="ORF">BN1095_340267</name>
    <name evidence="3" type="ORF">BN1096_590030</name>
    <name evidence="2" type="ORF">BN1097_570029</name>
    <name evidence="5" type="ORF">KRM00_003459</name>
    <name evidence="8" type="ORF">SAMEA1402366_02218</name>
    <name evidence="7" type="ORF">SAMEA1402399_03485</name>
    <name evidence="6" type="ORF">SAMEA3375112_00414</name>
</gene>
<evidence type="ECO:0000313" key="8">
    <source>
        <dbReference type="EMBL" id="VHY09734.1"/>
    </source>
</evidence>
<accession>A0A031W915</accession>
<evidence type="ECO:0000256" key="1">
    <source>
        <dbReference type="SAM" id="Phobius"/>
    </source>
</evidence>
<protein>
    <submittedName>
        <fullName evidence="7">ABC transporter multidrug-family permease</fullName>
    </submittedName>
    <submittedName>
        <fullName evidence="5">ABC transporter permease</fullName>
    </submittedName>
    <submittedName>
        <fullName evidence="2">ABC-type transport system, multidrug-family permease</fullName>
    </submittedName>
</protein>
<name>A0A031W915_CLODI</name>
<dbReference type="AlphaFoldDB" id="A0A031W915"/>
<feature type="transmembrane region" description="Helical" evidence="1">
    <location>
        <begin position="159"/>
        <end position="180"/>
    </location>
</feature>
<evidence type="ECO:0000313" key="11">
    <source>
        <dbReference type="Proteomes" id="UP000411588"/>
    </source>
</evidence>
<keyword evidence="1" id="KW-1133">Transmembrane helix</keyword>
<dbReference type="KEGG" id="pdf:CD630DERM_15050"/>
<feature type="transmembrane region" description="Helical" evidence="1">
    <location>
        <begin position="92"/>
        <end position="113"/>
    </location>
</feature>
<sequence length="264" mass="29914">MNELKPYIKFFNKNTKLYIIIFMIVGIVMNILPVFILKIFGEASKTNLSTIVNPILTYITILLFVYGVNIANKDFSGALSIRADRKSCIKAIVIDLIILSFVISILGIVLIFLSKLFIEIITGYSIELSVLLKRDMIWTSISALIDPSTSSMPLTYLNYFVQICINEICIGFIGVLLGAFTYRVRKVTSITILIGLPILMVIYIVNFATKNMHKMLLYLEKIIYSFQNPFILFGTKVGIIVICIIFIILLLRKAPIKEYANDLL</sequence>
<dbReference type="EMBL" id="LK932512">
    <property type="protein sequence ID" value="CDS87013.1"/>
    <property type="molecule type" value="Genomic_DNA"/>
</dbReference>
<feature type="transmembrane region" description="Helical" evidence="1">
    <location>
        <begin position="229"/>
        <end position="251"/>
    </location>
</feature>
<organism evidence="2">
    <name type="scientific">Clostridioides difficile</name>
    <name type="common">Peptoclostridium difficile</name>
    <dbReference type="NCBI Taxonomy" id="1496"/>
    <lineage>
        <taxon>Bacteria</taxon>
        <taxon>Bacillati</taxon>
        <taxon>Bacillota</taxon>
        <taxon>Clostridia</taxon>
        <taxon>Peptostreptococcales</taxon>
        <taxon>Peptostreptococcaceae</taxon>
        <taxon>Clostridioides</taxon>
    </lineage>
</organism>
<dbReference type="EMBL" id="CAADAN010000016">
    <property type="protein sequence ID" value="VFD35317.1"/>
    <property type="molecule type" value="Genomic_DNA"/>
</dbReference>
<reference evidence="5" key="4">
    <citation type="submission" date="2021-06" db="EMBL/GenBank/DDBJ databases">
        <authorList>
            <consortium name="NCBI Pathogen Detection Project"/>
        </authorList>
    </citation>
    <scope>NUCLEOTIDE SEQUENCE</scope>
    <source>
        <strain evidence="5">HN1000</strain>
    </source>
</reference>
<dbReference type="EMBL" id="LK933005">
    <property type="protein sequence ID" value="CDT22056.1"/>
    <property type="molecule type" value="Genomic_DNA"/>
</dbReference>
<evidence type="ECO:0000313" key="4">
    <source>
        <dbReference type="EMBL" id="CDT22056.1"/>
    </source>
</evidence>
<evidence type="ECO:0000313" key="7">
    <source>
        <dbReference type="EMBL" id="VFD35317.1"/>
    </source>
</evidence>
<reference evidence="2" key="1">
    <citation type="submission" date="2014-07" db="EMBL/GenBank/DDBJ databases">
        <authorList>
            <person name="Monot Marc"/>
        </authorList>
    </citation>
    <scope>NUCLEOTIDE SEQUENCE</scope>
    <source>
        <strain evidence="4">7032989</strain>
        <strain evidence="2">7032994</strain>
    </source>
</reference>
<dbReference type="RefSeq" id="WP_009893090.1">
    <property type="nucleotide sequence ID" value="NZ_AP031492.1"/>
</dbReference>
<evidence type="ECO:0000313" key="9">
    <source>
        <dbReference type="Proteomes" id="UP000189137"/>
    </source>
</evidence>